<name>A0AAV9HZH0_9PEZI</name>
<evidence type="ECO:0000313" key="3">
    <source>
        <dbReference type="Proteomes" id="UP001321749"/>
    </source>
</evidence>
<dbReference type="Pfam" id="PF11951">
    <property type="entry name" value="Fungal_trans_2"/>
    <property type="match status" value="1"/>
</dbReference>
<keyword evidence="3" id="KW-1185">Reference proteome</keyword>
<dbReference type="InterPro" id="IPR021858">
    <property type="entry name" value="Fun_TF"/>
</dbReference>
<protein>
    <submittedName>
        <fullName evidence="2">Uncharacterized protein</fullName>
    </submittedName>
</protein>
<proteinExistence type="predicted"/>
<dbReference type="AlphaFoldDB" id="A0AAV9HZH0"/>
<evidence type="ECO:0000256" key="1">
    <source>
        <dbReference type="ARBA" id="ARBA00023242"/>
    </source>
</evidence>
<gene>
    <name evidence="2" type="ORF">QBC42DRAFT_167155</name>
</gene>
<evidence type="ECO:0000313" key="2">
    <source>
        <dbReference type="EMBL" id="KAK4466279.1"/>
    </source>
</evidence>
<organism evidence="2 3">
    <name type="scientific">Cladorrhinum samala</name>
    <dbReference type="NCBI Taxonomy" id="585594"/>
    <lineage>
        <taxon>Eukaryota</taxon>
        <taxon>Fungi</taxon>
        <taxon>Dikarya</taxon>
        <taxon>Ascomycota</taxon>
        <taxon>Pezizomycotina</taxon>
        <taxon>Sordariomycetes</taxon>
        <taxon>Sordariomycetidae</taxon>
        <taxon>Sordariales</taxon>
        <taxon>Podosporaceae</taxon>
        <taxon>Cladorrhinum</taxon>
    </lineage>
</organism>
<dbReference type="Proteomes" id="UP001321749">
    <property type="component" value="Unassembled WGS sequence"/>
</dbReference>
<keyword evidence="1" id="KW-0539">Nucleus</keyword>
<comment type="caution">
    <text evidence="2">The sequence shown here is derived from an EMBL/GenBank/DDBJ whole genome shotgun (WGS) entry which is preliminary data.</text>
</comment>
<dbReference type="EMBL" id="MU864933">
    <property type="protein sequence ID" value="KAK4466279.1"/>
    <property type="molecule type" value="Genomic_DNA"/>
</dbReference>
<accession>A0AAV9HZH0</accession>
<reference evidence="2" key="1">
    <citation type="journal article" date="2023" name="Mol. Phylogenet. Evol.">
        <title>Genome-scale phylogeny and comparative genomics of the fungal order Sordariales.</title>
        <authorList>
            <person name="Hensen N."/>
            <person name="Bonometti L."/>
            <person name="Westerberg I."/>
            <person name="Brannstrom I.O."/>
            <person name="Guillou S."/>
            <person name="Cros-Aarteil S."/>
            <person name="Calhoun S."/>
            <person name="Haridas S."/>
            <person name="Kuo A."/>
            <person name="Mondo S."/>
            <person name="Pangilinan J."/>
            <person name="Riley R."/>
            <person name="LaButti K."/>
            <person name="Andreopoulos B."/>
            <person name="Lipzen A."/>
            <person name="Chen C."/>
            <person name="Yan M."/>
            <person name="Daum C."/>
            <person name="Ng V."/>
            <person name="Clum A."/>
            <person name="Steindorff A."/>
            <person name="Ohm R.A."/>
            <person name="Martin F."/>
            <person name="Silar P."/>
            <person name="Natvig D.O."/>
            <person name="Lalanne C."/>
            <person name="Gautier V."/>
            <person name="Ament-Velasquez S.L."/>
            <person name="Kruys A."/>
            <person name="Hutchinson M.I."/>
            <person name="Powell A.J."/>
            <person name="Barry K."/>
            <person name="Miller A.N."/>
            <person name="Grigoriev I.V."/>
            <person name="Debuchy R."/>
            <person name="Gladieux P."/>
            <person name="Hiltunen Thoren M."/>
            <person name="Johannesson H."/>
        </authorList>
    </citation>
    <scope>NUCLEOTIDE SEQUENCE</scope>
    <source>
        <strain evidence="2">PSN324</strain>
    </source>
</reference>
<reference evidence="2" key="2">
    <citation type="submission" date="2023-06" db="EMBL/GenBank/DDBJ databases">
        <authorList>
            <consortium name="Lawrence Berkeley National Laboratory"/>
            <person name="Mondo S.J."/>
            <person name="Hensen N."/>
            <person name="Bonometti L."/>
            <person name="Westerberg I."/>
            <person name="Brannstrom I.O."/>
            <person name="Guillou S."/>
            <person name="Cros-Aarteil S."/>
            <person name="Calhoun S."/>
            <person name="Haridas S."/>
            <person name="Kuo A."/>
            <person name="Pangilinan J."/>
            <person name="Riley R."/>
            <person name="Labutti K."/>
            <person name="Andreopoulos B."/>
            <person name="Lipzen A."/>
            <person name="Chen C."/>
            <person name="Yanf M."/>
            <person name="Daum C."/>
            <person name="Ng V."/>
            <person name="Clum A."/>
            <person name="Steindorff A."/>
            <person name="Ohm R."/>
            <person name="Martin F."/>
            <person name="Silar P."/>
            <person name="Natvig D."/>
            <person name="Lalanne C."/>
            <person name="Gautier V."/>
            <person name="Ament-Velasquez S.L."/>
            <person name="Kruys A."/>
            <person name="Hutchinson M.I."/>
            <person name="Powell A.J."/>
            <person name="Barry K."/>
            <person name="Miller A.N."/>
            <person name="Grigoriev I.V."/>
            <person name="Debuchy R."/>
            <person name="Gladieux P."/>
            <person name="Thoren M.H."/>
            <person name="Johannesson H."/>
        </authorList>
    </citation>
    <scope>NUCLEOTIDE SEQUENCE</scope>
    <source>
        <strain evidence="2">PSN324</strain>
    </source>
</reference>
<sequence length="453" mass="50209">MKPRVCEEFAWNWSGSASKAYGDLSLRPPKAQHQPPLISSPSDRLLADRSSAEVALLQAAFEGPFICHFILGPSFVDAERGKLYAALSRFPDALLSGFLACSGRFLSLMASETLMIGDGRTDVYAHSARAVKGLREIAICKTRRDETDLVVAMVLGLGAVTFNLLDTGSYAHSVCRYTIGLLCTPPLPGEGVPELLEDGLIPLVFMDTCNCLIRRQVPVFRLGGLGSSQHRRGRDSSMDRYIGLCASLLPHLYDLCSVSHLIKSNHNMITAAAEVKLSAIKTAIQEWTPPDQVGGVTRLSVKEVQVLTAQALIYQAAALLLIHRLRFVFGTEDEAADAMAASILDDISGLYHVVDDIEQDSGNKGPAPQQQQRRHFFEYRLGLPFLVAAAELREQRRRDGALDMLDRVVWKKMYPKVGEQLRRLILYIWEARDYGWKGNWVDLTLHGPPFVLF</sequence>